<evidence type="ECO:0000256" key="2">
    <source>
        <dbReference type="ARBA" id="ARBA00022729"/>
    </source>
</evidence>
<dbReference type="InterPro" id="IPR050328">
    <property type="entry name" value="Dev_Immune_Receptor"/>
</dbReference>
<keyword evidence="3" id="KW-0677">Repeat</keyword>
<dbReference type="EMBL" id="GEHC01000517">
    <property type="protein sequence ID" value="JAV47128.1"/>
    <property type="molecule type" value="Transcribed_RNA"/>
</dbReference>
<feature type="signal peptide" evidence="4">
    <location>
        <begin position="1"/>
        <end position="17"/>
    </location>
</feature>
<dbReference type="Pfam" id="PF13855">
    <property type="entry name" value="LRR_8"/>
    <property type="match status" value="1"/>
</dbReference>
<dbReference type="Gene3D" id="3.80.10.10">
    <property type="entry name" value="Ribonuclease Inhibitor"/>
    <property type="match status" value="3"/>
</dbReference>
<evidence type="ECO:0000256" key="4">
    <source>
        <dbReference type="SAM" id="SignalP"/>
    </source>
</evidence>
<dbReference type="VEuPathDB" id="VectorBase:AALF001889"/>
<evidence type="ECO:0000256" key="3">
    <source>
        <dbReference type="ARBA" id="ARBA00022737"/>
    </source>
</evidence>
<dbReference type="PANTHER" id="PTHR24373:SF370">
    <property type="entry name" value="FISH-LIPS, ISOFORM E"/>
    <property type="match status" value="1"/>
</dbReference>
<proteinExistence type="predicted"/>
<sequence length="265" mass="30070">MRSLIVLLAFGMCLCLGEDDNTVVYYRFRNLTEFNVANLPHPVSDIAYLSLQGNNLDAFPSDISELSSLERLILSENPQLTFPSDGSPFLISRSLIDLVCESCDIKTIYTRSLRRLPLLETLLLPNNAIQMIEKRAFRNNPNMRMMDLTQNKLTSLPTTILVGLHNMKKLDLSRNRDLAPQKGQPFLVSNSLEILKCNNCGFSTTQMVTFSKLPNLKKLHLADNRLLVAPCLLPSLTTLGAYSKKIFTDYQRCLKKKFHFVIIQN</sequence>
<dbReference type="PANTHER" id="PTHR24373">
    <property type="entry name" value="SLIT RELATED LEUCINE-RICH REPEAT NEURONAL PROTEIN"/>
    <property type="match status" value="1"/>
</dbReference>
<evidence type="ECO:0000256" key="1">
    <source>
        <dbReference type="ARBA" id="ARBA00022614"/>
    </source>
</evidence>
<dbReference type="SUPFAM" id="SSF52058">
    <property type="entry name" value="L domain-like"/>
    <property type="match status" value="1"/>
</dbReference>
<protein>
    <submittedName>
        <fullName evidence="5">Putative leucine-rich repeat protein</fullName>
    </submittedName>
</protein>
<dbReference type="GO" id="GO:0031012">
    <property type="term" value="C:extracellular matrix"/>
    <property type="evidence" value="ECO:0007669"/>
    <property type="project" value="TreeGrafter"/>
</dbReference>
<reference evidence="5" key="1">
    <citation type="submission" date="2016-03" db="EMBL/GenBank/DDBJ databases">
        <title>RNAseq analyses of the sensorial organs of adult female Aedes albopictus.</title>
        <authorList>
            <person name="Fabrizio L."/>
            <person name="Ribeiro J.M."/>
            <person name="Arca B."/>
        </authorList>
    </citation>
    <scope>NUCLEOTIDE SEQUENCE</scope>
</reference>
<dbReference type="SMART" id="SM00369">
    <property type="entry name" value="LRR_TYP"/>
    <property type="match status" value="4"/>
</dbReference>
<accession>A0A1W7R7J0</accession>
<feature type="chain" id="PRO_5012077356" evidence="4">
    <location>
        <begin position="18"/>
        <end position="265"/>
    </location>
</feature>
<evidence type="ECO:0000313" key="5">
    <source>
        <dbReference type="EMBL" id="JAV47128.1"/>
    </source>
</evidence>
<dbReference type="VEuPathDB" id="VectorBase:AALC636_013703"/>
<dbReference type="AlphaFoldDB" id="A0A1W7R7J0"/>
<dbReference type="InterPro" id="IPR032675">
    <property type="entry name" value="LRR_dom_sf"/>
</dbReference>
<dbReference type="InterPro" id="IPR001611">
    <property type="entry name" value="Leu-rich_rpt"/>
</dbReference>
<organism evidence="5">
    <name type="scientific">Aedes albopictus</name>
    <name type="common">Asian tiger mosquito</name>
    <name type="synonym">Stegomyia albopicta</name>
    <dbReference type="NCBI Taxonomy" id="7160"/>
    <lineage>
        <taxon>Eukaryota</taxon>
        <taxon>Metazoa</taxon>
        <taxon>Ecdysozoa</taxon>
        <taxon>Arthropoda</taxon>
        <taxon>Hexapoda</taxon>
        <taxon>Insecta</taxon>
        <taxon>Pterygota</taxon>
        <taxon>Neoptera</taxon>
        <taxon>Endopterygota</taxon>
        <taxon>Diptera</taxon>
        <taxon>Nematocera</taxon>
        <taxon>Culicoidea</taxon>
        <taxon>Culicidae</taxon>
        <taxon>Culicinae</taxon>
        <taxon>Aedini</taxon>
        <taxon>Aedes</taxon>
        <taxon>Stegomyia</taxon>
    </lineage>
</organism>
<dbReference type="GO" id="GO:0005615">
    <property type="term" value="C:extracellular space"/>
    <property type="evidence" value="ECO:0007669"/>
    <property type="project" value="TreeGrafter"/>
</dbReference>
<keyword evidence="1" id="KW-0433">Leucine-rich repeat</keyword>
<name>A0A1W7R7J0_AEDAL</name>
<dbReference type="InterPro" id="IPR003591">
    <property type="entry name" value="Leu-rich_rpt_typical-subtyp"/>
</dbReference>
<keyword evidence="2 4" id="KW-0732">Signal</keyword>
<dbReference type="VEuPathDB" id="VectorBase:AALFPA_048895"/>